<dbReference type="RefSeq" id="WP_280763192.1">
    <property type="nucleotide sequence ID" value="NZ_JARXVC010000017.1"/>
</dbReference>
<protein>
    <submittedName>
        <fullName evidence="1">Uncharacterized protein</fullName>
    </submittedName>
</protein>
<organism evidence="1 2">
    <name type="scientific">Prescottella agglutinans</name>
    <dbReference type="NCBI Taxonomy" id="1644129"/>
    <lineage>
        <taxon>Bacteria</taxon>
        <taxon>Bacillati</taxon>
        <taxon>Actinomycetota</taxon>
        <taxon>Actinomycetes</taxon>
        <taxon>Mycobacteriales</taxon>
        <taxon>Nocardiaceae</taxon>
        <taxon>Prescottella</taxon>
    </lineage>
</organism>
<dbReference type="Proteomes" id="UP001160334">
    <property type="component" value="Unassembled WGS sequence"/>
</dbReference>
<sequence length="110" mass="11779">MPETTVKVLPILHAAETVDDLADAAKLRGRTPHAYEIEEPAEANAVRALNAAGVLADYMRGVGDAGEDLQVGLTDLLADLRHLADAAGLDWDDADKTASRRYQEEVRGAL</sequence>
<keyword evidence="2" id="KW-1185">Reference proteome</keyword>
<proteinExistence type="predicted"/>
<comment type="caution">
    <text evidence="1">The sequence shown here is derived from an EMBL/GenBank/DDBJ whole genome shotgun (WGS) entry which is preliminary data.</text>
</comment>
<gene>
    <name evidence="1" type="ORF">M2280_005190</name>
</gene>
<evidence type="ECO:0000313" key="1">
    <source>
        <dbReference type="EMBL" id="MDH6283939.1"/>
    </source>
</evidence>
<evidence type="ECO:0000313" key="2">
    <source>
        <dbReference type="Proteomes" id="UP001160334"/>
    </source>
</evidence>
<dbReference type="EMBL" id="JARXVC010000017">
    <property type="protein sequence ID" value="MDH6283939.1"/>
    <property type="molecule type" value="Genomic_DNA"/>
</dbReference>
<name>A0ABT6MHZ0_9NOCA</name>
<accession>A0ABT6MHZ0</accession>
<reference evidence="1 2" key="1">
    <citation type="submission" date="2023-04" db="EMBL/GenBank/DDBJ databases">
        <title>Forest soil microbial communities from Buena Vista Peninsula, Colon Province, Panama.</title>
        <authorList>
            <person name="Bouskill N."/>
        </authorList>
    </citation>
    <scope>NUCLEOTIDE SEQUENCE [LARGE SCALE GENOMIC DNA]</scope>
    <source>
        <strain evidence="1 2">CFH S0262</strain>
    </source>
</reference>